<dbReference type="RefSeq" id="WP_243513161.1">
    <property type="nucleotide sequence ID" value="NZ_CP094534.1"/>
</dbReference>
<gene>
    <name evidence="2" type="ORF">MTP16_20180</name>
</gene>
<name>A0ABY4B9V7_9BACT</name>
<dbReference type="InterPro" id="IPR050965">
    <property type="entry name" value="UPF0336/Enoyl-CoA_hydratase"/>
</dbReference>
<sequence length="136" mass="14587">MPLAPGDTASLSKTITEADVQQFAALSLDTNPLHLDEEYAREARFGRRISHGMLYGALVSAVIGTQLPGPGTIYISQSFTFLKPVFREDVITATVTVTAVEAARRQAVLRTDCHNQHGTLVLTGEARVLLPPAAGQ</sequence>
<organism evidence="2 3">
    <name type="scientific">Hymenobacter monticola</name>
    <dbReference type="NCBI Taxonomy" id="1705399"/>
    <lineage>
        <taxon>Bacteria</taxon>
        <taxon>Pseudomonadati</taxon>
        <taxon>Bacteroidota</taxon>
        <taxon>Cytophagia</taxon>
        <taxon>Cytophagales</taxon>
        <taxon>Hymenobacteraceae</taxon>
        <taxon>Hymenobacter</taxon>
    </lineage>
</organism>
<dbReference type="Pfam" id="PF01575">
    <property type="entry name" value="MaoC_dehydratas"/>
    <property type="match status" value="1"/>
</dbReference>
<keyword evidence="3" id="KW-1185">Reference proteome</keyword>
<accession>A0ABY4B9V7</accession>
<dbReference type="Gene3D" id="3.10.129.10">
    <property type="entry name" value="Hotdog Thioesterase"/>
    <property type="match status" value="1"/>
</dbReference>
<dbReference type="InterPro" id="IPR029069">
    <property type="entry name" value="HotDog_dom_sf"/>
</dbReference>
<feature type="domain" description="MaoC-like" evidence="1">
    <location>
        <begin position="11"/>
        <end position="107"/>
    </location>
</feature>
<dbReference type="CDD" id="cd03449">
    <property type="entry name" value="R_hydratase"/>
    <property type="match status" value="1"/>
</dbReference>
<dbReference type="EMBL" id="CP094534">
    <property type="protein sequence ID" value="UOE33430.1"/>
    <property type="molecule type" value="Genomic_DNA"/>
</dbReference>
<evidence type="ECO:0000313" key="2">
    <source>
        <dbReference type="EMBL" id="UOE33430.1"/>
    </source>
</evidence>
<protein>
    <submittedName>
        <fullName evidence="2">MaoC family dehydratase</fullName>
    </submittedName>
</protein>
<proteinExistence type="predicted"/>
<evidence type="ECO:0000313" key="3">
    <source>
        <dbReference type="Proteomes" id="UP000831390"/>
    </source>
</evidence>
<dbReference type="PANTHER" id="PTHR43437:SF3">
    <property type="entry name" value="HYDROXYACYL-THIOESTER DEHYDRATASE TYPE 2, MITOCHONDRIAL"/>
    <property type="match status" value="1"/>
</dbReference>
<dbReference type="PANTHER" id="PTHR43437">
    <property type="entry name" value="HYDROXYACYL-THIOESTER DEHYDRATASE TYPE 2, MITOCHONDRIAL-RELATED"/>
    <property type="match status" value="1"/>
</dbReference>
<evidence type="ECO:0000259" key="1">
    <source>
        <dbReference type="Pfam" id="PF01575"/>
    </source>
</evidence>
<reference evidence="2 3" key="1">
    <citation type="submission" date="2022-03" db="EMBL/GenBank/DDBJ databases">
        <title>Hymenobactersp. isolated from the air.</title>
        <authorList>
            <person name="Won M."/>
            <person name="Kwon S.-W."/>
        </authorList>
    </citation>
    <scope>NUCLEOTIDE SEQUENCE [LARGE SCALE GENOMIC DNA]</scope>
    <source>
        <strain evidence="2 3">KACC 22596</strain>
    </source>
</reference>
<dbReference type="SUPFAM" id="SSF54637">
    <property type="entry name" value="Thioesterase/thiol ester dehydrase-isomerase"/>
    <property type="match status" value="1"/>
</dbReference>
<dbReference type="Proteomes" id="UP000831390">
    <property type="component" value="Chromosome"/>
</dbReference>
<dbReference type="InterPro" id="IPR002539">
    <property type="entry name" value="MaoC-like_dom"/>
</dbReference>